<evidence type="ECO:0000256" key="10">
    <source>
        <dbReference type="ARBA" id="ARBA00022786"/>
    </source>
</evidence>
<keyword evidence="10" id="KW-0833">Ubl conjugation pathway</keyword>
<dbReference type="GO" id="GO:0016567">
    <property type="term" value="P:protein ubiquitination"/>
    <property type="evidence" value="ECO:0007669"/>
    <property type="project" value="UniProtKB-UniPathway"/>
</dbReference>
<dbReference type="Pfam" id="PF25563">
    <property type="entry name" value="TPR_SYVN1_N"/>
    <property type="match status" value="1"/>
</dbReference>
<feature type="compositionally biased region" description="Pro residues" evidence="17">
    <location>
        <begin position="422"/>
        <end position="435"/>
    </location>
</feature>
<name>A0A6F9DTL6_9ASCI</name>
<dbReference type="AlphaFoldDB" id="A0A6F9DTL6"/>
<feature type="transmembrane region" description="Helical" evidence="18">
    <location>
        <begin position="170"/>
        <end position="192"/>
    </location>
</feature>
<dbReference type="GO" id="GO:0061630">
    <property type="term" value="F:ubiquitin protein ligase activity"/>
    <property type="evidence" value="ECO:0007669"/>
    <property type="project" value="UniProtKB-EC"/>
</dbReference>
<keyword evidence="14 18" id="KW-0472">Membrane</keyword>
<evidence type="ECO:0000256" key="3">
    <source>
        <dbReference type="ARBA" id="ARBA00004906"/>
    </source>
</evidence>
<evidence type="ECO:0000256" key="12">
    <source>
        <dbReference type="ARBA" id="ARBA00022833"/>
    </source>
</evidence>
<comment type="pathway">
    <text evidence="3">Protein modification; protein ubiquitination.</text>
</comment>
<dbReference type="GO" id="GO:0043161">
    <property type="term" value="P:proteasome-mediated ubiquitin-dependent protein catabolic process"/>
    <property type="evidence" value="ECO:0007669"/>
    <property type="project" value="TreeGrafter"/>
</dbReference>
<feature type="transmembrane region" description="Helical" evidence="18">
    <location>
        <begin position="212"/>
        <end position="237"/>
    </location>
</feature>
<dbReference type="FunFam" id="3.30.40.10:FF:000088">
    <property type="entry name" value="E3 ubiquitin-protein ligase synoviolin"/>
    <property type="match status" value="1"/>
</dbReference>
<evidence type="ECO:0000256" key="17">
    <source>
        <dbReference type="SAM" id="MobiDB-lite"/>
    </source>
</evidence>
<evidence type="ECO:0000256" key="16">
    <source>
        <dbReference type="PROSITE-ProRule" id="PRU00175"/>
    </source>
</evidence>
<dbReference type="GO" id="GO:0061663">
    <property type="term" value="F:NEDD8 ligase activity"/>
    <property type="evidence" value="ECO:0007669"/>
    <property type="project" value="UniProtKB-EC"/>
</dbReference>
<evidence type="ECO:0000256" key="14">
    <source>
        <dbReference type="ARBA" id="ARBA00023136"/>
    </source>
</evidence>
<comment type="catalytic activity">
    <reaction evidence="1">
        <text>S-ubiquitinyl-[E2 ubiquitin-conjugating enzyme]-L-cysteine + [acceptor protein]-L-lysine = [E2 ubiquitin-conjugating enzyme]-L-cysteine + N(6)-ubiquitinyl-[acceptor protein]-L-lysine.</text>
        <dbReference type="EC" id="2.3.2.27"/>
    </reaction>
</comment>
<organism evidence="20">
    <name type="scientific">Phallusia mammillata</name>
    <dbReference type="NCBI Taxonomy" id="59560"/>
    <lineage>
        <taxon>Eukaryota</taxon>
        <taxon>Metazoa</taxon>
        <taxon>Chordata</taxon>
        <taxon>Tunicata</taxon>
        <taxon>Ascidiacea</taxon>
        <taxon>Phlebobranchia</taxon>
        <taxon>Ascidiidae</taxon>
        <taxon>Phallusia</taxon>
    </lineage>
</organism>
<dbReference type="GO" id="GO:0005789">
    <property type="term" value="C:endoplasmic reticulum membrane"/>
    <property type="evidence" value="ECO:0007669"/>
    <property type="project" value="UniProtKB-SubCell"/>
</dbReference>
<feature type="compositionally biased region" description="Basic and acidic residues" evidence="17">
    <location>
        <begin position="606"/>
        <end position="618"/>
    </location>
</feature>
<dbReference type="GO" id="GO:0008270">
    <property type="term" value="F:zinc ion binding"/>
    <property type="evidence" value="ECO:0007669"/>
    <property type="project" value="UniProtKB-KW"/>
</dbReference>
<dbReference type="PANTHER" id="PTHR22763:SF184">
    <property type="entry name" value="E3 UBIQUITIN-PROTEIN LIGASE SYNOVIOLIN"/>
    <property type="match status" value="1"/>
</dbReference>
<feature type="region of interest" description="Disordered" evidence="17">
    <location>
        <begin position="353"/>
        <end position="435"/>
    </location>
</feature>
<dbReference type="InterPro" id="IPR001841">
    <property type="entry name" value="Znf_RING"/>
</dbReference>
<dbReference type="PRINTS" id="PR01217">
    <property type="entry name" value="PRICHEXTENSN"/>
</dbReference>
<comment type="similarity">
    <text evidence="5">Belongs to the HRD1 family.</text>
</comment>
<keyword evidence="6" id="KW-0808">Transferase</keyword>
<sequence>MIKMRGLVLTGASFALTMSVVVNAWMQKKQFYPTVVYLTKSSPCMAVLYLQAFVFVLLLGKLMRKIFFGQLRPAETEHLIEKSWYAVTDTCLAFTMFRDDFSPVFVAAFTILLFLKAFHWLLEDRVDFMERSPVITFVFKLRVLSLLAILLFCDVFFVKTSYQTTLTKGASVQLVFGFEYAILATIVLTVFLKYVLHLIDLQSENPWENKAVYMLYVELVTGFCRVLLYICFTAIMVKIHTFPLFSIRPMYLTMRQFKKAVSDIILSRRAIRNMNTLYPDATAEELASTDSTCIICREEMNAPAADAQPMQNATGVNKKLPCGHIFHASCLRSWFQRQQTCPTCRLDILQNQTRPQTPPQRPAPPPAQPGQGPYPPMYPPMYMPPPNMQHPMFQPPQNGQAPNPSTSESGNSAPSTSTAPPVFSPPPMPPIPGTGPMFMPPMPFMPPPPPIPPNFEGLSEDQVRSMEGHERRAVEMRIECLRNISLLMDAAFHQVQQYITVVQAQGDAGLRINAMPSFATQQQQQGSSSQADVTSGSHTNEKQDTSSGPTSTEDVPGPSGLPQTSAETNDTADAPSSSSTSNNGCETDDIPADANELRRRRLAKLLSDKSSPDHGKDD</sequence>
<dbReference type="InterPro" id="IPR058051">
    <property type="entry name" value="Znf_RING_synoviolin"/>
</dbReference>
<dbReference type="UniPathway" id="UPA00143"/>
<feature type="transmembrane region" description="Helical" evidence="18">
    <location>
        <begin position="134"/>
        <end position="158"/>
    </location>
</feature>
<evidence type="ECO:0000256" key="6">
    <source>
        <dbReference type="ARBA" id="ARBA00022679"/>
    </source>
</evidence>
<dbReference type="EMBL" id="LR790910">
    <property type="protein sequence ID" value="CAB3266772.1"/>
    <property type="molecule type" value="mRNA"/>
</dbReference>
<dbReference type="InterPro" id="IPR024766">
    <property type="entry name" value="Znf_RING_H2"/>
</dbReference>
<dbReference type="GO" id="GO:0036503">
    <property type="term" value="P:ERAD pathway"/>
    <property type="evidence" value="ECO:0007669"/>
    <property type="project" value="TreeGrafter"/>
</dbReference>
<feature type="transmembrane region" description="Helical" evidence="18">
    <location>
        <begin position="40"/>
        <end position="60"/>
    </location>
</feature>
<feature type="compositionally biased region" description="Low complexity" evidence="17">
    <location>
        <begin position="521"/>
        <end position="530"/>
    </location>
</feature>
<feature type="region of interest" description="Disordered" evidence="17">
    <location>
        <begin position="519"/>
        <end position="618"/>
    </location>
</feature>
<evidence type="ECO:0000256" key="15">
    <source>
        <dbReference type="ARBA" id="ARBA00044896"/>
    </source>
</evidence>
<dbReference type="PANTHER" id="PTHR22763">
    <property type="entry name" value="RING ZINC FINGER PROTEIN"/>
    <property type="match status" value="1"/>
</dbReference>
<evidence type="ECO:0000256" key="8">
    <source>
        <dbReference type="ARBA" id="ARBA00022723"/>
    </source>
</evidence>
<feature type="compositionally biased region" description="Polar residues" evidence="17">
    <location>
        <begin position="395"/>
        <end position="412"/>
    </location>
</feature>
<keyword evidence="13 18" id="KW-1133">Transmembrane helix</keyword>
<feature type="compositionally biased region" description="Low complexity" evidence="17">
    <location>
        <begin position="568"/>
        <end position="583"/>
    </location>
</feature>
<comment type="subcellular location">
    <subcellularLocation>
        <location evidence="2">Endoplasmic reticulum membrane</location>
        <topology evidence="2">Multi-pass membrane protein</topology>
    </subcellularLocation>
</comment>
<evidence type="ECO:0000256" key="9">
    <source>
        <dbReference type="ARBA" id="ARBA00022771"/>
    </source>
</evidence>
<evidence type="ECO:0000256" key="4">
    <source>
        <dbReference type="ARBA" id="ARBA00005032"/>
    </source>
</evidence>
<dbReference type="SMART" id="SM00184">
    <property type="entry name" value="RING"/>
    <property type="match status" value="1"/>
</dbReference>
<dbReference type="SUPFAM" id="SSF57850">
    <property type="entry name" value="RING/U-box"/>
    <property type="match status" value="1"/>
</dbReference>
<feature type="compositionally biased region" description="Pro residues" evidence="17">
    <location>
        <begin position="356"/>
        <end position="388"/>
    </location>
</feature>
<evidence type="ECO:0000256" key="5">
    <source>
        <dbReference type="ARBA" id="ARBA00010089"/>
    </source>
</evidence>
<dbReference type="Gene3D" id="3.30.40.10">
    <property type="entry name" value="Zinc/RING finger domain, C3HC4 (zinc finger)"/>
    <property type="match status" value="1"/>
</dbReference>
<comment type="catalytic activity">
    <reaction evidence="15">
        <text>S-[NEDD8-protein]-yl-[E2 NEDD8-conjugating enzyme]-L-cysteine + [cullin]-L-lysine = [E2 NEDD8-conjugating enzyme]-L-cysteine + N(6)-[NEDD8-protein]-yl-[cullin]-L-lysine.</text>
        <dbReference type="EC" id="2.3.2.32"/>
    </reaction>
</comment>
<dbReference type="GO" id="GO:0031461">
    <property type="term" value="C:cullin-RING ubiquitin ligase complex"/>
    <property type="evidence" value="ECO:0007669"/>
    <property type="project" value="UniProtKB-ARBA"/>
</dbReference>
<evidence type="ECO:0000256" key="18">
    <source>
        <dbReference type="SAM" id="Phobius"/>
    </source>
</evidence>
<reference evidence="20" key="1">
    <citation type="submission" date="2020-04" db="EMBL/GenBank/DDBJ databases">
        <authorList>
            <person name="Neveu A P."/>
        </authorList>
    </citation>
    <scope>NUCLEOTIDE SEQUENCE</scope>
    <source>
        <tissue evidence="20">Whole embryo</tissue>
    </source>
</reference>
<dbReference type="InterPro" id="IPR050731">
    <property type="entry name" value="HRD1_E3_ubiq-ligases"/>
</dbReference>
<dbReference type="GO" id="GO:0044322">
    <property type="term" value="C:endoplasmic reticulum quality control compartment"/>
    <property type="evidence" value="ECO:0007669"/>
    <property type="project" value="UniProtKB-ARBA"/>
</dbReference>
<evidence type="ECO:0000256" key="1">
    <source>
        <dbReference type="ARBA" id="ARBA00000900"/>
    </source>
</evidence>
<proteinExistence type="evidence at transcript level"/>
<keyword evidence="7 18" id="KW-0812">Transmembrane</keyword>
<evidence type="ECO:0000256" key="13">
    <source>
        <dbReference type="ARBA" id="ARBA00022989"/>
    </source>
</evidence>
<evidence type="ECO:0000313" key="20">
    <source>
        <dbReference type="EMBL" id="CAB3266772.1"/>
    </source>
</evidence>
<keyword evidence="12" id="KW-0862">Zinc</keyword>
<keyword evidence="11" id="KW-0256">Endoplasmic reticulum</keyword>
<comment type="pathway">
    <text evidence="4">Protein modification; protein neddylation.</text>
</comment>
<dbReference type="CDD" id="cd16479">
    <property type="entry name" value="RING-H2_synoviolin"/>
    <property type="match status" value="1"/>
</dbReference>
<evidence type="ECO:0000256" key="2">
    <source>
        <dbReference type="ARBA" id="ARBA00004477"/>
    </source>
</evidence>
<gene>
    <name evidence="20" type="primary">Syvn1</name>
</gene>
<evidence type="ECO:0000256" key="7">
    <source>
        <dbReference type="ARBA" id="ARBA00022692"/>
    </source>
</evidence>
<protein>
    <submittedName>
        <fullName evidence="20">E3 ubiquitin-protein ligase synoviolin-like</fullName>
    </submittedName>
</protein>
<accession>A0A6F9DTL6</accession>
<keyword evidence="8" id="KW-0479">Metal-binding</keyword>
<evidence type="ECO:0000259" key="19">
    <source>
        <dbReference type="PROSITE" id="PS50089"/>
    </source>
</evidence>
<dbReference type="GO" id="GO:1902236">
    <property type="term" value="P:negative regulation of endoplasmic reticulum stress-induced intrinsic apoptotic signaling pathway"/>
    <property type="evidence" value="ECO:0007669"/>
    <property type="project" value="UniProtKB-ARBA"/>
</dbReference>
<evidence type="ECO:0000256" key="11">
    <source>
        <dbReference type="ARBA" id="ARBA00022824"/>
    </source>
</evidence>
<dbReference type="Pfam" id="PF12678">
    <property type="entry name" value="zf-rbx1"/>
    <property type="match status" value="1"/>
</dbReference>
<keyword evidence="9 16" id="KW-0863">Zinc-finger</keyword>
<feature type="domain" description="RING-type" evidence="19">
    <location>
        <begin position="293"/>
        <end position="345"/>
    </location>
</feature>
<feature type="transmembrane region" description="Helical" evidence="18">
    <location>
        <begin position="104"/>
        <end position="122"/>
    </location>
</feature>
<dbReference type="InterPro" id="IPR013083">
    <property type="entry name" value="Znf_RING/FYVE/PHD"/>
</dbReference>
<dbReference type="PROSITE" id="PS50089">
    <property type="entry name" value="ZF_RING_2"/>
    <property type="match status" value="1"/>
</dbReference>
<dbReference type="InterPro" id="IPR057992">
    <property type="entry name" value="TPR_SYVN1_N"/>
</dbReference>